<dbReference type="EMBL" id="UGTA01000001">
    <property type="protein sequence ID" value="SUB58153.1"/>
    <property type="molecule type" value="Genomic_DNA"/>
</dbReference>
<accession>A0A379C779</accession>
<reference evidence="1 2" key="1">
    <citation type="submission" date="2018-06" db="EMBL/GenBank/DDBJ databases">
        <authorList>
            <consortium name="Pathogen Informatics"/>
            <person name="Doyle S."/>
        </authorList>
    </citation>
    <scope>NUCLEOTIDE SEQUENCE [LARGE SCALE GENOMIC DNA]</scope>
    <source>
        <strain evidence="1 2">NCTC12872</strain>
    </source>
</reference>
<dbReference type="SUPFAM" id="SSF52467">
    <property type="entry name" value="DHS-like NAD/FAD-binding domain"/>
    <property type="match status" value="1"/>
</dbReference>
<organism evidence="1 2">
    <name type="scientific">Phocoenobacter uteri</name>
    <dbReference type="NCBI Taxonomy" id="146806"/>
    <lineage>
        <taxon>Bacteria</taxon>
        <taxon>Pseudomonadati</taxon>
        <taxon>Pseudomonadota</taxon>
        <taxon>Gammaproteobacteria</taxon>
        <taxon>Pasteurellales</taxon>
        <taxon>Pasteurellaceae</taxon>
        <taxon>Phocoenobacter</taxon>
    </lineage>
</organism>
<dbReference type="InterPro" id="IPR029035">
    <property type="entry name" value="DHS-like_NAD/FAD-binding_dom"/>
</dbReference>
<name>A0A379C779_9PAST</name>
<gene>
    <name evidence="1" type="ORF">NCTC12872_00103</name>
</gene>
<evidence type="ECO:0000313" key="1">
    <source>
        <dbReference type="EMBL" id="SUB58153.1"/>
    </source>
</evidence>
<evidence type="ECO:0000313" key="2">
    <source>
        <dbReference type="Proteomes" id="UP000255417"/>
    </source>
</evidence>
<dbReference type="RefSeq" id="WP_115314664.1">
    <property type="nucleotide sequence ID" value="NZ_LWIF01000001.1"/>
</dbReference>
<sequence>MERKVSYLERLFIEELNNSGDEIIICGYVFERDRILYELDRTIYNFAFDEWKVNRQRENLSKADDLLKLHNNKNRFQILKGLIEKQVVIPFIGAGLSNPTGLPLWKDFLENAITDINVDIDIFNQYIANYEYENVAQCLEDSNRALLQDHLNSSFGKTYRIDEICGVICRLPDFFPNSTIITTNYDNLIKTIYEENQMHFAEYLDGIYAVEFNQLLSQNQRVLLKLHGSHITSSKRILTKRDYDRHYNDNNTISNCIKSLFSRSILFIGCSLNVDRMVKEMSKFVEQEGADNLTKHYAFLSCENMTDEERKQRMEELSKANIFPIWYDGDHDECIEALLEKLNER</sequence>
<keyword evidence="2" id="KW-1185">Reference proteome</keyword>
<dbReference type="Proteomes" id="UP000255417">
    <property type="component" value="Unassembled WGS sequence"/>
</dbReference>
<dbReference type="Pfam" id="PF13289">
    <property type="entry name" value="SIR2_2"/>
    <property type="match status" value="1"/>
</dbReference>
<dbReference type="AlphaFoldDB" id="A0A379C779"/>
<protein>
    <submittedName>
        <fullName evidence="1">Uncharacterized protein</fullName>
    </submittedName>
</protein>
<dbReference type="OrthoDB" id="95129at2"/>
<proteinExistence type="predicted"/>